<reference evidence="3 4" key="1">
    <citation type="submission" date="2016-06" db="EMBL/GenBank/DDBJ databases">
        <authorList>
            <person name="Kjaerup R.B."/>
            <person name="Dalgaard T.S."/>
            <person name="Juul-Madsen H.R."/>
        </authorList>
    </citation>
    <scope>NUCLEOTIDE SEQUENCE [LARGE SCALE GENOMIC DNA]</scope>
    <source>
        <strain evidence="3 4">E2464</strain>
    </source>
</reference>
<dbReference type="InterPro" id="IPR005149">
    <property type="entry name" value="Tscrpt_reg_PadR_N"/>
</dbReference>
<dbReference type="PANTHER" id="PTHR43252">
    <property type="entry name" value="TRANSCRIPTIONAL REGULATOR YQJI"/>
    <property type="match status" value="1"/>
</dbReference>
<sequence>MSTRGIKLSTTSYAMLGMLALRPWTTYELAKQVGRGLGQFWPRARSNLFGEPKKLVAGGLATATEDRVGRRPRTVYTITPDGRQALERWLATPGAGPVLEFEEMLKVFFADHGTKADAVAAIQRIKRWAAERNSENIGIARSYVEGTAPFPERAAVLALTGRFLTNFADMVGEWADWAGTVVADWPEDVRSAEPKWDVLADIARRLPTD</sequence>
<dbReference type="Proteomes" id="UP000093861">
    <property type="component" value="Unassembled WGS sequence"/>
</dbReference>
<dbReference type="EMBL" id="LZJS01000106">
    <property type="protein sequence ID" value="OBH58886.1"/>
    <property type="molecule type" value="Genomic_DNA"/>
</dbReference>
<feature type="domain" description="Transcription regulator PadR C-terminal" evidence="2">
    <location>
        <begin position="103"/>
        <end position="178"/>
    </location>
</feature>
<evidence type="ECO:0000313" key="4">
    <source>
        <dbReference type="Proteomes" id="UP000093861"/>
    </source>
</evidence>
<dbReference type="Pfam" id="PF10400">
    <property type="entry name" value="Vir_act_alpha_C"/>
    <property type="match status" value="1"/>
</dbReference>
<dbReference type="InterPro" id="IPR036388">
    <property type="entry name" value="WH-like_DNA-bd_sf"/>
</dbReference>
<dbReference type="RefSeq" id="WP_064952532.1">
    <property type="nucleotide sequence ID" value="NZ_LZJS01000106.1"/>
</dbReference>
<dbReference type="AlphaFoldDB" id="A0A1A2S3U2"/>
<comment type="caution">
    <text evidence="3">The sequence shown here is derived from an EMBL/GenBank/DDBJ whole genome shotgun (WGS) entry which is preliminary data.</text>
</comment>
<feature type="domain" description="Transcription regulator PadR N-terminal" evidence="1">
    <location>
        <begin position="15"/>
        <end position="87"/>
    </location>
</feature>
<dbReference type="PANTHER" id="PTHR43252:SF2">
    <property type="entry name" value="TRANSCRIPTION REGULATOR, PADR-LIKE FAMILY"/>
    <property type="match status" value="1"/>
</dbReference>
<dbReference type="SUPFAM" id="SSF46785">
    <property type="entry name" value="Winged helix' DNA-binding domain"/>
    <property type="match status" value="1"/>
</dbReference>
<dbReference type="InterPro" id="IPR036390">
    <property type="entry name" value="WH_DNA-bd_sf"/>
</dbReference>
<evidence type="ECO:0000313" key="3">
    <source>
        <dbReference type="EMBL" id="OBH58886.1"/>
    </source>
</evidence>
<dbReference type="Pfam" id="PF03551">
    <property type="entry name" value="PadR"/>
    <property type="match status" value="1"/>
</dbReference>
<name>A0A1A2S3U2_9MYCO</name>
<accession>A0A1A2S3U2</accession>
<proteinExistence type="predicted"/>
<dbReference type="InterPro" id="IPR018309">
    <property type="entry name" value="Tscrpt_reg_PadR_C"/>
</dbReference>
<gene>
    <name evidence="3" type="ORF">A5685_04965</name>
</gene>
<evidence type="ECO:0000259" key="1">
    <source>
        <dbReference type="Pfam" id="PF03551"/>
    </source>
</evidence>
<protein>
    <submittedName>
        <fullName evidence="3">PadR family transcriptional regulator</fullName>
    </submittedName>
</protein>
<evidence type="ECO:0000259" key="2">
    <source>
        <dbReference type="Pfam" id="PF10400"/>
    </source>
</evidence>
<dbReference type="Gene3D" id="1.10.10.10">
    <property type="entry name" value="Winged helix-like DNA-binding domain superfamily/Winged helix DNA-binding domain"/>
    <property type="match status" value="1"/>
</dbReference>
<organism evidence="3 4">
    <name type="scientific">Mycobacterium colombiense</name>
    <dbReference type="NCBI Taxonomy" id="339268"/>
    <lineage>
        <taxon>Bacteria</taxon>
        <taxon>Bacillati</taxon>
        <taxon>Actinomycetota</taxon>
        <taxon>Actinomycetes</taxon>
        <taxon>Mycobacteriales</taxon>
        <taxon>Mycobacteriaceae</taxon>
        <taxon>Mycobacterium</taxon>
        <taxon>Mycobacterium avium complex (MAC)</taxon>
    </lineage>
</organism>